<sequence>METLYSISFLNQAKFNRTSLNPPHPHPLLFPITLNSKQIILSPPTNVPTTLIYFPHFFPSPSLFLIGKLPSSNSIGNGHQKLNAQEIDMIDINYV</sequence>
<name>A0A1R0H347_9FUNG</name>
<reference evidence="1 2" key="1">
    <citation type="journal article" date="2016" name="Mol. Biol. Evol.">
        <title>Genome-Wide Survey of Gut Fungi (Harpellales) Reveals the First Horizontally Transferred Ubiquitin Gene from a Mosquito Host.</title>
        <authorList>
            <person name="Wang Y."/>
            <person name="White M.M."/>
            <person name="Kvist S."/>
            <person name="Moncalvo J.M."/>
        </authorList>
    </citation>
    <scope>NUCLEOTIDE SEQUENCE [LARGE SCALE GENOMIC DNA]</scope>
    <source>
        <strain evidence="1 2">ALG-7-W6</strain>
    </source>
</reference>
<comment type="caution">
    <text evidence="1">The sequence shown here is derived from an EMBL/GenBank/DDBJ whole genome shotgun (WGS) entry which is preliminary data.</text>
</comment>
<protein>
    <submittedName>
        <fullName evidence="1">Uncharacterized protein</fullName>
    </submittedName>
</protein>
<evidence type="ECO:0000313" key="1">
    <source>
        <dbReference type="EMBL" id="OLY83570.1"/>
    </source>
</evidence>
<dbReference type="EMBL" id="LSSL01000842">
    <property type="protein sequence ID" value="OLY83570.1"/>
    <property type="molecule type" value="Genomic_DNA"/>
</dbReference>
<dbReference type="Proteomes" id="UP000187455">
    <property type="component" value="Unassembled WGS sequence"/>
</dbReference>
<proteinExistence type="predicted"/>
<evidence type="ECO:0000313" key="2">
    <source>
        <dbReference type="Proteomes" id="UP000187455"/>
    </source>
</evidence>
<gene>
    <name evidence="1" type="ORF">AYI68_g2286</name>
</gene>
<accession>A0A1R0H347</accession>
<dbReference type="AlphaFoldDB" id="A0A1R0H347"/>
<keyword evidence="2" id="KW-1185">Reference proteome</keyword>
<organism evidence="1 2">
    <name type="scientific">Smittium mucronatum</name>
    <dbReference type="NCBI Taxonomy" id="133383"/>
    <lineage>
        <taxon>Eukaryota</taxon>
        <taxon>Fungi</taxon>
        <taxon>Fungi incertae sedis</taxon>
        <taxon>Zoopagomycota</taxon>
        <taxon>Kickxellomycotina</taxon>
        <taxon>Harpellomycetes</taxon>
        <taxon>Harpellales</taxon>
        <taxon>Legeriomycetaceae</taxon>
        <taxon>Smittium</taxon>
    </lineage>
</organism>